<feature type="domain" description="RrmJ-type SAM-dependent 2'-O-MTase" evidence="3">
    <location>
        <begin position="166"/>
        <end position="378"/>
    </location>
</feature>
<dbReference type="OrthoDB" id="10251234at2759"/>
<dbReference type="InterPro" id="IPR025816">
    <property type="entry name" value="RrmJ-type_MeTrfase"/>
</dbReference>
<comment type="subcellular location">
    <subcellularLocation>
        <location evidence="1">Nucleus</location>
    </subcellularLocation>
</comment>
<dbReference type="GO" id="GO:0006370">
    <property type="term" value="P:7-methylguanosine mRNA capping"/>
    <property type="evidence" value="ECO:0007669"/>
    <property type="project" value="UniProtKB-UniRule"/>
</dbReference>
<evidence type="ECO:0000256" key="1">
    <source>
        <dbReference type="RuleBase" id="RU368012"/>
    </source>
</evidence>
<organism evidence="4 5">
    <name type="scientific">Circinella minor</name>
    <dbReference type="NCBI Taxonomy" id="1195481"/>
    <lineage>
        <taxon>Eukaryota</taxon>
        <taxon>Fungi</taxon>
        <taxon>Fungi incertae sedis</taxon>
        <taxon>Mucoromycota</taxon>
        <taxon>Mucoromycotina</taxon>
        <taxon>Mucoromycetes</taxon>
        <taxon>Mucorales</taxon>
        <taxon>Lichtheimiaceae</taxon>
        <taxon>Circinella</taxon>
    </lineage>
</organism>
<feature type="region of interest" description="Disordered" evidence="2">
    <location>
        <begin position="1"/>
        <end position="91"/>
    </location>
</feature>
<evidence type="ECO:0000313" key="5">
    <source>
        <dbReference type="Proteomes" id="UP000646827"/>
    </source>
</evidence>
<evidence type="ECO:0000313" key="4">
    <source>
        <dbReference type="EMBL" id="KAG2224081.1"/>
    </source>
</evidence>
<dbReference type="InterPro" id="IPR029063">
    <property type="entry name" value="SAM-dependent_MTases_sf"/>
</dbReference>
<accession>A0A8H7S7H7</accession>
<keyword evidence="1" id="KW-0489">Methyltransferase</keyword>
<proteinExistence type="predicted"/>
<dbReference type="GO" id="GO:0005634">
    <property type="term" value="C:nucleus"/>
    <property type="evidence" value="ECO:0007669"/>
    <property type="project" value="UniProtKB-SubCell"/>
</dbReference>
<dbReference type="EC" id="2.1.1.57" evidence="1"/>
<sequence length="480" mass="55357">MSDHKDLYTDDDPEYRNTRTQSGIPPPSLRSLRANNSSNNYPQRHHREQQHQRSSRDNRPLGVPERHAFPERRGVPEQHNVASPQRHPPKLDMRVSTDFLECSQEHRLSIEDLPAMIRIREPKEQDYFWNSKDLVEQTNIMRRQVKGASDEARAKCNPFGSINRSIFMNRAATKLAALDASFGLTATENHSNKTFTFADICGGPGGFSEYLLWRVHSWGGNAKGYGITIQSQEHDEVNWHIEKFRQDIPRNFTPIHGPDGTGDLYKKENILGFGDTVRQQTDQQGVDLAVADGGFDFKGQEHNQEYVTRRLLLCEIITMLTCLKQGGIFVCKIFDVNEEFTVNMLWLLYQLFDMICITKPLSSRPTNSERYVVCKGLHSSDSLGTLIDALLSVNQGLETQPERIGSFIPRAVLEDDEDFVNYIKMRNIRFASKQVEALELMIPFIHQPERPPLYDQEWVRQQCMKEWRLPVHRSSQEQEL</sequence>
<dbReference type="Pfam" id="PF01728">
    <property type="entry name" value="FtsJ"/>
    <property type="match status" value="1"/>
</dbReference>
<dbReference type="InterPro" id="IPR002877">
    <property type="entry name" value="RNA_MeTrfase_FtsJ_dom"/>
</dbReference>
<evidence type="ECO:0000256" key="2">
    <source>
        <dbReference type="SAM" id="MobiDB-lite"/>
    </source>
</evidence>
<reference evidence="4 5" key="1">
    <citation type="submission" date="2020-12" db="EMBL/GenBank/DDBJ databases">
        <title>Metabolic potential, ecology and presence of endohyphal bacteria is reflected in genomic diversity of Mucoromycotina.</title>
        <authorList>
            <person name="Muszewska A."/>
            <person name="Okrasinska A."/>
            <person name="Steczkiewicz K."/>
            <person name="Drgas O."/>
            <person name="Orlowska M."/>
            <person name="Perlinska-Lenart U."/>
            <person name="Aleksandrzak-Piekarczyk T."/>
            <person name="Szatraj K."/>
            <person name="Zielenkiewicz U."/>
            <person name="Pilsyk S."/>
            <person name="Malc E."/>
            <person name="Mieczkowski P."/>
            <person name="Kruszewska J.S."/>
            <person name="Biernat P."/>
            <person name="Pawlowska J."/>
        </authorList>
    </citation>
    <scope>NUCLEOTIDE SEQUENCE [LARGE SCALE GENOMIC DNA]</scope>
    <source>
        <strain evidence="4 5">CBS 142.35</strain>
    </source>
</reference>
<dbReference type="Gene3D" id="3.40.50.12760">
    <property type="match status" value="1"/>
</dbReference>
<comment type="catalytic activity">
    <reaction evidence="1">
        <text>a 5'-end (N(7)-methyl 5'-triphosphoguanosine)-ribonucleoside in mRNA + S-adenosyl-L-methionine = a 5'-end (N(7)-methyl 5'-triphosphoguanosine)-(2'-O-methyl-ribonucleoside) in mRNA + S-adenosyl-L-homocysteine + H(+)</text>
        <dbReference type="Rhea" id="RHEA:67020"/>
        <dbReference type="Rhea" id="RHEA-COMP:17167"/>
        <dbReference type="Rhea" id="RHEA-COMP:17168"/>
        <dbReference type="ChEBI" id="CHEBI:15378"/>
        <dbReference type="ChEBI" id="CHEBI:57856"/>
        <dbReference type="ChEBI" id="CHEBI:59789"/>
        <dbReference type="ChEBI" id="CHEBI:156461"/>
        <dbReference type="ChEBI" id="CHEBI:167609"/>
        <dbReference type="EC" id="2.1.1.57"/>
    </reaction>
</comment>
<keyword evidence="1" id="KW-0949">S-adenosyl-L-methionine</keyword>
<keyword evidence="1" id="KW-0507">mRNA processing</keyword>
<dbReference type="AlphaFoldDB" id="A0A8H7S7H7"/>
<comment type="function">
    <text evidence="1">S-adenosyl-L-methionine-dependent methyltransferase that mediates RNA cap1 2'-O-ribose methylation to the 5'-cap structure of RNAs. Methylates the ribose of the first nucleotide of a m(7)GpppG-capped mRNA to produce m(7)GpppNmp (cap1).</text>
</comment>
<keyword evidence="1" id="KW-0539">Nucleus</keyword>
<dbReference type="PROSITE" id="PS51613">
    <property type="entry name" value="SAM_MT_RRMJ"/>
    <property type="match status" value="1"/>
</dbReference>
<feature type="compositionally biased region" description="Low complexity" evidence="2">
    <location>
        <begin position="29"/>
        <end position="40"/>
    </location>
</feature>
<protein>
    <recommendedName>
        <fullName evidence="1">Cap-specific mRNA (nucleoside-2'-O-)-methyltransferase 1</fullName>
        <ecNumber evidence="1">2.1.1.57</ecNumber>
    </recommendedName>
    <alternativeName>
        <fullName evidence="1">Cap1 2'O-ribose methyltransferase 1</fullName>
    </alternativeName>
</protein>
<keyword evidence="1" id="KW-0506">mRNA capping</keyword>
<dbReference type="InterPro" id="IPR050851">
    <property type="entry name" value="mRNA_Cap_2O-Ribose_MeTrfase"/>
</dbReference>
<dbReference type="GO" id="GO:0004483">
    <property type="term" value="F:methyltransferase cap1 activity"/>
    <property type="evidence" value="ECO:0007669"/>
    <property type="project" value="UniProtKB-UniRule"/>
</dbReference>
<evidence type="ECO:0000259" key="3">
    <source>
        <dbReference type="PROSITE" id="PS51613"/>
    </source>
</evidence>
<gene>
    <name evidence="4" type="ORF">INT45_004962</name>
</gene>
<dbReference type="GO" id="GO:0005737">
    <property type="term" value="C:cytoplasm"/>
    <property type="evidence" value="ECO:0007669"/>
    <property type="project" value="TreeGrafter"/>
</dbReference>
<dbReference type="PANTHER" id="PTHR16121">
    <property type="entry name" value="CAP-SPECIFIC MRNA (NUCLEOSIDE-2'-O-)-METHYLTRANSFERASE 1-RELATED"/>
    <property type="match status" value="1"/>
</dbReference>
<dbReference type="GO" id="GO:0032259">
    <property type="term" value="P:methylation"/>
    <property type="evidence" value="ECO:0007669"/>
    <property type="project" value="UniProtKB-KW"/>
</dbReference>
<dbReference type="EMBL" id="JAEPRB010000049">
    <property type="protein sequence ID" value="KAG2224081.1"/>
    <property type="molecule type" value="Genomic_DNA"/>
</dbReference>
<dbReference type="Proteomes" id="UP000646827">
    <property type="component" value="Unassembled WGS sequence"/>
</dbReference>
<dbReference type="GO" id="GO:0003676">
    <property type="term" value="F:nucleic acid binding"/>
    <property type="evidence" value="ECO:0007669"/>
    <property type="project" value="UniProtKB-UniRule"/>
</dbReference>
<keyword evidence="5" id="KW-1185">Reference proteome</keyword>
<dbReference type="SUPFAM" id="SSF53335">
    <property type="entry name" value="S-adenosyl-L-methionine-dependent methyltransferases"/>
    <property type="match status" value="1"/>
</dbReference>
<feature type="compositionally biased region" description="Basic and acidic residues" evidence="2">
    <location>
        <begin position="49"/>
        <end position="76"/>
    </location>
</feature>
<keyword evidence="1" id="KW-0808">Transferase</keyword>
<dbReference type="PANTHER" id="PTHR16121:SF0">
    <property type="entry name" value="CAP-SPECIFIC MRNA (NUCLEOSIDE-2'-O-)-METHYLTRANSFERASE 1"/>
    <property type="match status" value="1"/>
</dbReference>
<comment type="caution">
    <text evidence="4">The sequence shown here is derived from an EMBL/GenBank/DDBJ whole genome shotgun (WGS) entry which is preliminary data.</text>
</comment>
<name>A0A8H7S7H7_9FUNG</name>
<dbReference type="GO" id="GO:0016556">
    <property type="term" value="P:mRNA modification"/>
    <property type="evidence" value="ECO:0007669"/>
    <property type="project" value="UniProtKB-UniRule"/>
</dbReference>